<sequence>MRGGSNAIAAIAATDEQRAILRSDAARLLIEANAGTGKTTTLCMRALDMVHSGADPARILMLSYTAPGSLAIARAFERLGAPARLRKAFRIGSFDALCSARLKVFEGGETRALEHPEDLRAAVLAAVVTAREAAEARHPGAFTLRGGGELAVESLLRAFEHLKGTLALHQRQAEGWRLTPASAADTGHDYTTLAVFMAYERYRLVQITPDGERVRFRYTGDATYDLACLLDADDPAYTLETHPLCMGELHGLFVDEFHDMNRAMATVLKELLAQYPQLPLAAVGDVDQVIHAASGAQSWFLREGFDLEFGRAERFPLTQARRFGPAVADALGRFAAKPYPADRARRSTLRSVVCDGAIELTVHLRELLAQRAQAVPPRPAAGVAVLLRHPHAALDLEYLLLRYHVDYSTVGFTTYAARPELLFVRMVLAAAAEDEQAFTPTSLSAAKAATWAFIGGALPRDGADDPETATTIAAAPAGNFQRHLLPVLLERTERHDSARCIARAIALLREGGVAQLHAALRHLPVRELAAQVYVQAEDVRNAVDSVQALLRVVDTDRPASIAELLRVIRTQEERRESAAAQGASGLLLSTIEQAKGLEYDHVVIPGLGRGEFDGDDADERNLFYVAVSRGRDTVELVHGRGPVSRFVPAG</sequence>
<comment type="catalytic activity">
    <reaction evidence="6">
        <text>Couples ATP hydrolysis with the unwinding of duplex DNA by translocating in the 3'-5' direction.</text>
        <dbReference type="EC" id="5.6.2.4"/>
    </reaction>
</comment>
<accession>A0ABM7YQB1</accession>
<keyword evidence="5" id="KW-0413">Isomerase</keyword>
<keyword evidence="4 10" id="KW-0067">ATP-binding</keyword>
<feature type="binding site" evidence="10">
    <location>
        <begin position="32"/>
        <end position="39"/>
    </location>
    <ligand>
        <name>ATP</name>
        <dbReference type="ChEBI" id="CHEBI:30616"/>
    </ligand>
</feature>
<comment type="catalytic activity">
    <reaction evidence="9">
        <text>ATP + H2O = ADP + phosphate + H(+)</text>
        <dbReference type="Rhea" id="RHEA:13065"/>
        <dbReference type="ChEBI" id="CHEBI:15377"/>
        <dbReference type="ChEBI" id="CHEBI:15378"/>
        <dbReference type="ChEBI" id="CHEBI:30616"/>
        <dbReference type="ChEBI" id="CHEBI:43474"/>
        <dbReference type="ChEBI" id="CHEBI:456216"/>
        <dbReference type="EC" id="5.6.2.4"/>
    </reaction>
</comment>
<evidence type="ECO:0000256" key="6">
    <source>
        <dbReference type="ARBA" id="ARBA00034617"/>
    </source>
</evidence>
<evidence type="ECO:0000256" key="10">
    <source>
        <dbReference type="PROSITE-ProRule" id="PRU00560"/>
    </source>
</evidence>
<reference evidence="12" key="1">
    <citation type="submission" date="2022-04" db="EMBL/GenBank/DDBJ databases">
        <title>Whole genome sequence of Sphaerotilus sp. FB-5.</title>
        <authorList>
            <person name="Takeda M."/>
            <person name="Narihara S."/>
            <person name="Akimoto M."/>
            <person name="Akimoto R."/>
            <person name="Nishiyashiki S."/>
            <person name="Murakami T."/>
        </authorList>
    </citation>
    <scope>NUCLEOTIDE SEQUENCE</scope>
    <source>
        <strain evidence="12">FB-5</strain>
    </source>
</reference>
<dbReference type="Gene3D" id="1.10.486.10">
    <property type="entry name" value="PCRA, domain 4"/>
    <property type="match status" value="1"/>
</dbReference>
<dbReference type="SUPFAM" id="SSF52540">
    <property type="entry name" value="P-loop containing nucleoside triphosphate hydrolases"/>
    <property type="match status" value="1"/>
</dbReference>
<protein>
    <recommendedName>
        <fullName evidence="7">DNA 3'-5' helicase</fullName>
        <ecNumber evidence="7">5.6.2.4</ecNumber>
    </recommendedName>
    <alternativeName>
        <fullName evidence="8">DNA 3'-5' helicase II</fullName>
    </alternativeName>
</protein>
<keyword evidence="1 10" id="KW-0547">Nucleotide-binding</keyword>
<evidence type="ECO:0000313" key="12">
    <source>
        <dbReference type="EMBL" id="BDI06735.1"/>
    </source>
</evidence>
<dbReference type="InterPro" id="IPR000212">
    <property type="entry name" value="DNA_helicase_UvrD/REP"/>
</dbReference>
<evidence type="ECO:0000256" key="1">
    <source>
        <dbReference type="ARBA" id="ARBA00022741"/>
    </source>
</evidence>
<evidence type="ECO:0000256" key="3">
    <source>
        <dbReference type="ARBA" id="ARBA00022806"/>
    </source>
</evidence>
<keyword evidence="3 10" id="KW-0347">Helicase</keyword>
<dbReference type="InterPro" id="IPR027417">
    <property type="entry name" value="P-loop_NTPase"/>
</dbReference>
<feature type="domain" description="UvrD-like helicase ATP-binding" evidence="11">
    <location>
        <begin position="11"/>
        <end position="324"/>
    </location>
</feature>
<dbReference type="PANTHER" id="PTHR11070:SF2">
    <property type="entry name" value="ATP-DEPENDENT DNA HELICASE SRS2"/>
    <property type="match status" value="1"/>
</dbReference>
<dbReference type="InterPro" id="IPR014017">
    <property type="entry name" value="DNA_helicase_UvrD-like_C"/>
</dbReference>
<dbReference type="EC" id="5.6.2.4" evidence="7"/>
<keyword evidence="2 10" id="KW-0378">Hydrolase</keyword>
<evidence type="ECO:0000313" key="13">
    <source>
        <dbReference type="Proteomes" id="UP001057498"/>
    </source>
</evidence>
<organism evidence="12 13">
    <name type="scientific">Sphaerotilus microaerophilus</name>
    <dbReference type="NCBI Taxonomy" id="2914710"/>
    <lineage>
        <taxon>Bacteria</taxon>
        <taxon>Pseudomonadati</taxon>
        <taxon>Pseudomonadota</taxon>
        <taxon>Betaproteobacteria</taxon>
        <taxon>Burkholderiales</taxon>
        <taxon>Sphaerotilaceae</taxon>
        <taxon>Sphaerotilus</taxon>
    </lineage>
</organism>
<dbReference type="Pfam" id="PF00580">
    <property type="entry name" value="UvrD-helicase"/>
    <property type="match status" value="1"/>
</dbReference>
<evidence type="ECO:0000256" key="4">
    <source>
        <dbReference type="ARBA" id="ARBA00022840"/>
    </source>
</evidence>
<dbReference type="Pfam" id="PF13361">
    <property type="entry name" value="UvrD_C"/>
    <property type="match status" value="1"/>
</dbReference>
<name>A0ABM7YQB1_9BURK</name>
<dbReference type="RefSeq" id="WP_251969983.1">
    <property type="nucleotide sequence ID" value="NZ_AP025730.1"/>
</dbReference>
<gene>
    <name evidence="12" type="ORF">CATMQ487_37050</name>
</gene>
<dbReference type="InterPro" id="IPR014016">
    <property type="entry name" value="UvrD-like_ATP-bd"/>
</dbReference>
<evidence type="ECO:0000256" key="5">
    <source>
        <dbReference type="ARBA" id="ARBA00023235"/>
    </source>
</evidence>
<evidence type="ECO:0000256" key="2">
    <source>
        <dbReference type="ARBA" id="ARBA00022801"/>
    </source>
</evidence>
<keyword evidence="13" id="KW-1185">Reference proteome</keyword>
<dbReference type="PANTHER" id="PTHR11070">
    <property type="entry name" value="UVRD / RECB / PCRA DNA HELICASE FAMILY MEMBER"/>
    <property type="match status" value="1"/>
</dbReference>
<evidence type="ECO:0000256" key="9">
    <source>
        <dbReference type="ARBA" id="ARBA00048988"/>
    </source>
</evidence>
<evidence type="ECO:0000259" key="11">
    <source>
        <dbReference type="PROSITE" id="PS51198"/>
    </source>
</evidence>
<dbReference type="EMBL" id="AP025730">
    <property type="protein sequence ID" value="BDI06735.1"/>
    <property type="molecule type" value="Genomic_DNA"/>
</dbReference>
<evidence type="ECO:0000256" key="8">
    <source>
        <dbReference type="ARBA" id="ARBA00034923"/>
    </source>
</evidence>
<dbReference type="PROSITE" id="PS51198">
    <property type="entry name" value="UVRD_HELICASE_ATP_BIND"/>
    <property type="match status" value="1"/>
</dbReference>
<evidence type="ECO:0000256" key="7">
    <source>
        <dbReference type="ARBA" id="ARBA00034808"/>
    </source>
</evidence>
<dbReference type="Proteomes" id="UP001057498">
    <property type="component" value="Chromosome"/>
</dbReference>
<proteinExistence type="predicted"/>
<dbReference type="Gene3D" id="3.40.50.300">
    <property type="entry name" value="P-loop containing nucleotide triphosphate hydrolases"/>
    <property type="match status" value="2"/>
</dbReference>